<comment type="caution">
    <text evidence="9">The sequence shown here is derived from an EMBL/GenBank/DDBJ whole genome shotgun (WGS) entry which is preliminary data.</text>
</comment>
<feature type="transmembrane region" description="Helical" evidence="7">
    <location>
        <begin position="44"/>
        <end position="64"/>
    </location>
</feature>
<evidence type="ECO:0000256" key="6">
    <source>
        <dbReference type="ARBA" id="ARBA00023136"/>
    </source>
</evidence>
<evidence type="ECO:0000313" key="9">
    <source>
        <dbReference type="EMBL" id="TQM96838.1"/>
    </source>
</evidence>
<dbReference type="AlphaFoldDB" id="A0A543KP43"/>
<accession>A0A543KP43</accession>
<evidence type="ECO:0000256" key="5">
    <source>
        <dbReference type="ARBA" id="ARBA00022989"/>
    </source>
</evidence>
<dbReference type="PANTHER" id="PTHR40074">
    <property type="entry name" value="O-ACETYLTRANSFERASE WECH"/>
    <property type="match status" value="1"/>
</dbReference>
<reference evidence="9 10" key="1">
    <citation type="submission" date="2019-06" db="EMBL/GenBank/DDBJ databases">
        <title>Sequencing the genomes of 1000 actinobacteria strains.</title>
        <authorList>
            <person name="Klenk H.-P."/>
        </authorList>
    </citation>
    <scope>NUCLEOTIDE SEQUENCE [LARGE SCALE GENOMIC DNA]</scope>
    <source>
        <strain evidence="9 10">DSM 12362</strain>
    </source>
</reference>
<feature type="domain" description="Acyltransferase 3" evidence="8">
    <location>
        <begin position="9"/>
        <end position="341"/>
    </location>
</feature>
<dbReference type="OrthoDB" id="1072135at2"/>
<keyword evidence="3" id="KW-1003">Cell membrane</keyword>
<dbReference type="PANTHER" id="PTHR40074:SF2">
    <property type="entry name" value="O-ACETYLTRANSFERASE WECH"/>
    <property type="match status" value="1"/>
</dbReference>
<evidence type="ECO:0000256" key="2">
    <source>
        <dbReference type="ARBA" id="ARBA00007400"/>
    </source>
</evidence>
<protein>
    <submittedName>
        <fullName evidence="9">Surface polysaccharide O-acyltransferase-like enzyme</fullName>
    </submittedName>
</protein>
<name>A0A543KP43_9MICO</name>
<evidence type="ECO:0000256" key="1">
    <source>
        <dbReference type="ARBA" id="ARBA00004651"/>
    </source>
</evidence>
<feature type="transmembrane region" description="Helical" evidence="7">
    <location>
        <begin position="288"/>
        <end position="311"/>
    </location>
</feature>
<keyword evidence="9" id="KW-0808">Transferase</keyword>
<feature type="transmembrane region" description="Helical" evidence="7">
    <location>
        <begin position="12"/>
        <end position="32"/>
    </location>
</feature>
<keyword evidence="9" id="KW-0012">Acyltransferase</keyword>
<sequence length="354" mass="38018">MSAPRQPLAWISWLRVVAIAGVVLVHVTGATASGPGSTTTVDGWVARALDLAFLWAVPVFVMLAGTVSLDPDRYRGDGHYLRRRALRLLPAIVVWNAVYVAYRASAEEGWWRGPRAALEDVLTGSVAPHLYFLWIVLGLSLLTPLLVPWVARASRTARVLAAAGLWMVPVLSTWPLGPDGEPVGLATVAWTWWLPYLGAYLMGEALHGVVLPRRWVAPAVAAVLGLTGLLVWQWQNPKAPAWLETWVGAHYYGPSVAVLCVLVLLLAQTTVRPGGALAVLAGPGVVRVVHPLATATMGIFALHFLVLMVGLDLGLLGEPVATWPVLLGRALVVGVVTTVLVLLLRRAPVVRQVL</sequence>
<comment type="subcellular location">
    <subcellularLocation>
        <location evidence="1">Cell membrane</location>
        <topology evidence="1">Multi-pass membrane protein</topology>
    </subcellularLocation>
</comment>
<feature type="transmembrane region" description="Helical" evidence="7">
    <location>
        <begin position="183"/>
        <end position="203"/>
    </location>
</feature>
<keyword evidence="4 7" id="KW-0812">Transmembrane</keyword>
<dbReference type="EMBL" id="VFPU01000001">
    <property type="protein sequence ID" value="TQM96838.1"/>
    <property type="molecule type" value="Genomic_DNA"/>
</dbReference>
<keyword evidence="5 7" id="KW-1133">Transmembrane helix</keyword>
<keyword evidence="6 7" id="KW-0472">Membrane</keyword>
<dbReference type="Pfam" id="PF01757">
    <property type="entry name" value="Acyl_transf_3"/>
    <property type="match status" value="1"/>
</dbReference>
<gene>
    <name evidence="9" type="ORF">FB476_1731</name>
</gene>
<dbReference type="GO" id="GO:0005886">
    <property type="term" value="C:plasma membrane"/>
    <property type="evidence" value="ECO:0007669"/>
    <property type="project" value="UniProtKB-SubCell"/>
</dbReference>
<organism evidence="9 10">
    <name type="scientific">Ornithinimicrobium humiphilum</name>
    <dbReference type="NCBI Taxonomy" id="125288"/>
    <lineage>
        <taxon>Bacteria</taxon>
        <taxon>Bacillati</taxon>
        <taxon>Actinomycetota</taxon>
        <taxon>Actinomycetes</taxon>
        <taxon>Micrococcales</taxon>
        <taxon>Ornithinimicrobiaceae</taxon>
        <taxon>Ornithinimicrobium</taxon>
    </lineage>
</organism>
<feature type="transmembrane region" description="Helical" evidence="7">
    <location>
        <begin position="85"/>
        <end position="102"/>
    </location>
</feature>
<dbReference type="RefSeq" id="WP_141818401.1">
    <property type="nucleotide sequence ID" value="NZ_BAAAIL010000004.1"/>
</dbReference>
<feature type="transmembrane region" description="Helical" evidence="7">
    <location>
        <begin position="323"/>
        <end position="344"/>
    </location>
</feature>
<feature type="transmembrane region" description="Helical" evidence="7">
    <location>
        <begin position="215"/>
        <end position="234"/>
    </location>
</feature>
<feature type="transmembrane region" description="Helical" evidence="7">
    <location>
        <begin position="249"/>
        <end position="267"/>
    </location>
</feature>
<evidence type="ECO:0000256" key="3">
    <source>
        <dbReference type="ARBA" id="ARBA00022475"/>
    </source>
</evidence>
<comment type="similarity">
    <text evidence="2">Belongs to the acyltransferase 3 family.</text>
</comment>
<evidence type="ECO:0000313" key="10">
    <source>
        <dbReference type="Proteomes" id="UP000315133"/>
    </source>
</evidence>
<dbReference type="Proteomes" id="UP000315133">
    <property type="component" value="Unassembled WGS sequence"/>
</dbReference>
<evidence type="ECO:0000256" key="4">
    <source>
        <dbReference type="ARBA" id="ARBA00022692"/>
    </source>
</evidence>
<dbReference type="GO" id="GO:0016413">
    <property type="term" value="F:O-acetyltransferase activity"/>
    <property type="evidence" value="ECO:0007669"/>
    <property type="project" value="TreeGrafter"/>
</dbReference>
<feature type="transmembrane region" description="Helical" evidence="7">
    <location>
        <begin position="131"/>
        <end position="151"/>
    </location>
</feature>
<keyword evidence="10" id="KW-1185">Reference proteome</keyword>
<dbReference type="InterPro" id="IPR002656">
    <property type="entry name" value="Acyl_transf_3_dom"/>
</dbReference>
<evidence type="ECO:0000259" key="8">
    <source>
        <dbReference type="Pfam" id="PF01757"/>
    </source>
</evidence>
<evidence type="ECO:0000256" key="7">
    <source>
        <dbReference type="SAM" id="Phobius"/>
    </source>
</evidence>
<dbReference type="GO" id="GO:0009246">
    <property type="term" value="P:enterobacterial common antigen biosynthetic process"/>
    <property type="evidence" value="ECO:0007669"/>
    <property type="project" value="TreeGrafter"/>
</dbReference>
<feature type="transmembrane region" description="Helical" evidence="7">
    <location>
        <begin position="158"/>
        <end position="177"/>
    </location>
</feature>
<proteinExistence type="inferred from homology"/>